<proteinExistence type="predicted"/>
<accession>X0TUV5</accession>
<comment type="caution">
    <text evidence="1">The sequence shown here is derived from an EMBL/GenBank/DDBJ whole genome shotgun (WGS) entry which is preliminary data.</text>
</comment>
<protein>
    <recommendedName>
        <fullName evidence="2">TonB-dependent receptor-like beta-barrel domain-containing protein</fullName>
    </recommendedName>
</protein>
<feature type="non-terminal residue" evidence="1">
    <location>
        <position position="148"/>
    </location>
</feature>
<gene>
    <name evidence="1" type="ORF">S01H1_23357</name>
</gene>
<sequence>RLGVTASLQYEPGTRVKLGADLLYGRLSNDRDEFSLAAAGDNPLTGDVKGTQRLRGAVIQGNSLVQADYSGGVDLRTEHKRSEDTTVFLQAAINGEIQAADKLRLRGMAGYSKSDFEGPVFDKIFLQASDKAFSYDLRGGKAVNTYGF</sequence>
<dbReference type="SUPFAM" id="SSF56935">
    <property type="entry name" value="Porins"/>
    <property type="match status" value="1"/>
</dbReference>
<feature type="non-terminal residue" evidence="1">
    <location>
        <position position="1"/>
    </location>
</feature>
<evidence type="ECO:0000313" key="1">
    <source>
        <dbReference type="EMBL" id="GAF96999.1"/>
    </source>
</evidence>
<dbReference type="AlphaFoldDB" id="X0TUV5"/>
<dbReference type="EMBL" id="BARS01013459">
    <property type="protein sequence ID" value="GAF96999.1"/>
    <property type="molecule type" value="Genomic_DNA"/>
</dbReference>
<evidence type="ECO:0008006" key="2">
    <source>
        <dbReference type="Google" id="ProtNLM"/>
    </source>
</evidence>
<organism evidence="1">
    <name type="scientific">marine sediment metagenome</name>
    <dbReference type="NCBI Taxonomy" id="412755"/>
    <lineage>
        <taxon>unclassified sequences</taxon>
        <taxon>metagenomes</taxon>
        <taxon>ecological metagenomes</taxon>
    </lineage>
</organism>
<name>X0TUV5_9ZZZZ</name>
<reference evidence="1" key="1">
    <citation type="journal article" date="2014" name="Front. Microbiol.">
        <title>High frequency of phylogenetically diverse reductive dehalogenase-homologous genes in deep subseafloor sedimentary metagenomes.</title>
        <authorList>
            <person name="Kawai M."/>
            <person name="Futagami T."/>
            <person name="Toyoda A."/>
            <person name="Takaki Y."/>
            <person name="Nishi S."/>
            <person name="Hori S."/>
            <person name="Arai W."/>
            <person name="Tsubouchi T."/>
            <person name="Morono Y."/>
            <person name="Uchiyama I."/>
            <person name="Ito T."/>
            <person name="Fujiyama A."/>
            <person name="Inagaki F."/>
            <person name="Takami H."/>
        </authorList>
    </citation>
    <scope>NUCLEOTIDE SEQUENCE</scope>
    <source>
        <strain evidence="1">Expedition CK06-06</strain>
    </source>
</reference>